<dbReference type="InterPro" id="IPR001680">
    <property type="entry name" value="WD40_rpt"/>
</dbReference>
<keyword evidence="3" id="KW-0072">Autophagy</keyword>
<dbReference type="InterPro" id="IPR015943">
    <property type="entry name" value="WD40/YVTN_repeat-like_dom_sf"/>
</dbReference>
<keyword evidence="6" id="KW-1185">Reference proteome</keyword>
<keyword evidence="1" id="KW-0853">WD repeat</keyword>
<comment type="similarity">
    <text evidence="4">Belongs to the WD repeat PROPPIN family.</text>
</comment>
<dbReference type="SMART" id="SM00320">
    <property type="entry name" value="WD40"/>
    <property type="match status" value="2"/>
</dbReference>
<accession>A0AA35T2P8</accession>
<comment type="caution">
    <text evidence="5">The sequence shown here is derived from an EMBL/GenBank/DDBJ whole genome shotgun (WGS) entry which is preliminary data.</text>
</comment>
<dbReference type="PANTHER" id="PTHR11227">
    <property type="entry name" value="WD-REPEAT PROTEIN INTERACTING WITH PHOSPHOINOSIDES WIPI -RELATED"/>
    <property type="match status" value="1"/>
</dbReference>
<evidence type="ECO:0000256" key="1">
    <source>
        <dbReference type="ARBA" id="ARBA00022574"/>
    </source>
</evidence>
<dbReference type="AlphaFoldDB" id="A0AA35T2P8"/>
<dbReference type="InterPro" id="IPR036322">
    <property type="entry name" value="WD40_repeat_dom_sf"/>
</dbReference>
<sequence>MSSSKSHGVQNIRFNQDFGCFTVSMDSGVRIYNVEPLTEHGRIDYDTVGGIAHAEMLGRTNLLALVAGGATPRFPDRNVMVWDDLKRAVIFEIGLPSQVLSVRWRKDKLIVVLINEIHVFYFPTSSTSEASTPSPKHLSTVTTSLNPRGLCEVCSSVDCQLMVYPARQRGAVLLKDLVCLDQEREERGGQGGSESVCTTHSHDLTAIALSPRGNMVATASTKGTIIRVHSTSSRDLVAEFRRGTDSANINCLCFSLDSEYMLCSSDKATVHIFSIKDQTLNKKLSLPAVGILSRAVSSYTESQWGLAQFSLAKEGQCVCAFSGSRSVVALCADGSCHKYTFTTDGNCSRDAFNMFLDMFDDHM</sequence>
<evidence type="ECO:0000256" key="3">
    <source>
        <dbReference type="ARBA" id="ARBA00023006"/>
    </source>
</evidence>
<evidence type="ECO:0000313" key="5">
    <source>
        <dbReference type="EMBL" id="CAI8040670.1"/>
    </source>
</evidence>
<dbReference type="Proteomes" id="UP001174909">
    <property type="component" value="Unassembled WGS sequence"/>
</dbReference>
<dbReference type="GO" id="GO:0005737">
    <property type="term" value="C:cytoplasm"/>
    <property type="evidence" value="ECO:0007669"/>
    <property type="project" value="UniProtKB-ARBA"/>
</dbReference>
<evidence type="ECO:0000256" key="2">
    <source>
        <dbReference type="ARBA" id="ARBA00022737"/>
    </source>
</evidence>
<dbReference type="SUPFAM" id="SSF50978">
    <property type="entry name" value="WD40 repeat-like"/>
    <property type="match status" value="1"/>
</dbReference>
<dbReference type="Pfam" id="PF21032">
    <property type="entry name" value="PROPPIN"/>
    <property type="match status" value="1"/>
</dbReference>
<organism evidence="5 6">
    <name type="scientific">Geodia barretti</name>
    <name type="common">Barrett's horny sponge</name>
    <dbReference type="NCBI Taxonomy" id="519541"/>
    <lineage>
        <taxon>Eukaryota</taxon>
        <taxon>Metazoa</taxon>
        <taxon>Porifera</taxon>
        <taxon>Demospongiae</taxon>
        <taxon>Heteroscleromorpha</taxon>
        <taxon>Tetractinellida</taxon>
        <taxon>Astrophorina</taxon>
        <taxon>Geodiidae</taxon>
        <taxon>Geodia</taxon>
    </lineage>
</organism>
<gene>
    <name evidence="5" type="ORF">GBAR_LOCUS22634</name>
</gene>
<protein>
    <submittedName>
        <fullName evidence="5">WD repeat domain phosphoinositide-interacting protein 4</fullName>
    </submittedName>
</protein>
<proteinExistence type="inferred from homology"/>
<name>A0AA35T2P8_GEOBA</name>
<keyword evidence="2" id="KW-0677">Repeat</keyword>
<dbReference type="EMBL" id="CASHTH010003124">
    <property type="protein sequence ID" value="CAI8040670.1"/>
    <property type="molecule type" value="Genomic_DNA"/>
</dbReference>
<evidence type="ECO:0000256" key="4">
    <source>
        <dbReference type="ARBA" id="ARBA00025740"/>
    </source>
</evidence>
<dbReference type="GO" id="GO:0006914">
    <property type="term" value="P:autophagy"/>
    <property type="evidence" value="ECO:0007669"/>
    <property type="project" value="UniProtKB-KW"/>
</dbReference>
<reference evidence="5" key="1">
    <citation type="submission" date="2023-03" db="EMBL/GenBank/DDBJ databases">
        <authorList>
            <person name="Steffen K."/>
            <person name="Cardenas P."/>
        </authorList>
    </citation>
    <scope>NUCLEOTIDE SEQUENCE</scope>
</reference>
<evidence type="ECO:0000313" key="6">
    <source>
        <dbReference type="Proteomes" id="UP001174909"/>
    </source>
</evidence>
<dbReference type="Gene3D" id="2.130.10.10">
    <property type="entry name" value="YVTN repeat-like/Quinoprotein amine dehydrogenase"/>
    <property type="match status" value="1"/>
</dbReference>
<dbReference type="InterPro" id="IPR048720">
    <property type="entry name" value="PROPPIN"/>
</dbReference>